<dbReference type="Proteomes" id="UP001595916">
    <property type="component" value="Unassembled WGS sequence"/>
</dbReference>
<dbReference type="InterPro" id="IPR036400">
    <property type="entry name" value="Cyt_B5-like_heme/steroid_sf"/>
</dbReference>
<dbReference type="Gene3D" id="3.10.120.10">
    <property type="entry name" value="Cytochrome b5-like heme/steroid binding domain"/>
    <property type="match status" value="1"/>
</dbReference>
<feature type="chain" id="PRO_5045770746" evidence="2">
    <location>
        <begin position="26"/>
        <end position="142"/>
    </location>
</feature>
<dbReference type="SUPFAM" id="SSF55856">
    <property type="entry name" value="Cytochrome b5-like heme/steroid binding domain"/>
    <property type="match status" value="1"/>
</dbReference>
<keyword evidence="5" id="KW-1185">Reference proteome</keyword>
<evidence type="ECO:0000256" key="1">
    <source>
        <dbReference type="SAM" id="MobiDB-lite"/>
    </source>
</evidence>
<evidence type="ECO:0000259" key="3">
    <source>
        <dbReference type="SMART" id="SM01117"/>
    </source>
</evidence>
<gene>
    <name evidence="4" type="ORF">ACFO4R_01950</name>
</gene>
<dbReference type="EMBL" id="JBHSHL010000005">
    <property type="protein sequence ID" value="MFC4803835.1"/>
    <property type="molecule type" value="Genomic_DNA"/>
</dbReference>
<dbReference type="Pfam" id="PF00173">
    <property type="entry name" value="Cyt-b5"/>
    <property type="match status" value="1"/>
</dbReference>
<evidence type="ECO:0000313" key="4">
    <source>
        <dbReference type="EMBL" id="MFC4803835.1"/>
    </source>
</evidence>
<protein>
    <submittedName>
        <fullName evidence="4">Cytochrome b5 domain-containing protein</fullName>
    </submittedName>
</protein>
<feature type="signal peptide" evidence="2">
    <location>
        <begin position="1"/>
        <end position="25"/>
    </location>
</feature>
<keyword evidence="2" id="KW-0732">Signal</keyword>
<feature type="region of interest" description="Disordered" evidence="1">
    <location>
        <begin position="25"/>
        <end position="65"/>
    </location>
</feature>
<name>A0ABV9QJB0_9FIRM</name>
<dbReference type="PROSITE" id="PS51257">
    <property type="entry name" value="PROKAR_LIPOPROTEIN"/>
    <property type="match status" value="1"/>
</dbReference>
<dbReference type="SMART" id="SM01117">
    <property type="entry name" value="Cyt-b5"/>
    <property type="match status" value="1"/>
</dbReference>
<evidence type="ECO:0000313" key="5">
    <source>
        <dbReference type="Proteomes" id="UP001595916"/>
    </source>
</evidence>
<dbReference type="InterPro" id="IPR001199">
    <property type="entry name" value="Cyt_B5-like_heme/steroid-bd"/>
</dbReference>
<organism evidence="4 5">
    <name type="scientific">Filifactor villosus</name>
    <dbReference type="NCBI Taxonomy" id="29374"/>
    <lineage>
        <taxon>Bacteria</taxon>
        <taxon>Bacillati</taxon>
        <taxon>Bacillota</taxon>
        <taxon>Clostridia</taxon>
        <taxon>Peptostreptococcales</taxon>
        <taxon>Filifactoraceae</taxon>
        <taxon>Filifactor</taxon>
    </lineage>
</organism>
<accession>A0ABV9QJB0</accession>
<feature type="compositionally biased region" description="Low complexity" evidence="1">
    <location>
        <begin position="28"/>
        <end position="59"/>
    </location>
</feature>
<reference evidence="5" key="1">
    <citation type="journal article" date="2019" name="Int. J. Syst. Evol. Microbiol.">
        <title>The Global Catalogue of Microorganisms (GCM) 10K type strain sequencing project: providing services to taxonomists for standard genome sequencing and annotation.</title>
        <authorList>
            <consortium name="The Broad Institute Genomics Platform"/>
            <consortium name="The Broad Institute Genome Sequencing Center for Infectious Disease"/>
            <person name="Wu L."/>
            <person name="Ma J."/>
        </authorList>
    </citation>
    <scope>NUCLEOTIDE SEQUENCE [LARGE SCALE GENOMIC DNA]</scope>
    <source>
        <strain evidence="5">CCUG 46385</strain>
    </source>
</reference>
<evidence type="ECO:0000256" key="2">
    <source>
        <dbReference type="SAM" id="SignalP"/>
    </source>
</evidence>
<sequence length="142" mass="14457">MKRYVKVMSASMLAAALLLSGCGGGQKTAENAPAEPATEAPAEPATEAPAETATEAPAEGTQMPEQQTFTLEELAEFNGKDGNPAYVAVGGVVYDVTNADEWTNGEHKDGVMAGIDATEAITKSPHGADVLAGLPVVGVLAE</sequence>
<feature type="domain" description="Cytochrome b5 heme-binding" evidence="3">
    <location>
        <begin position="69"/>
        <end position="141"/>
    </location>
</feature>
<comment type="caution">
    <text evidence="4">The sequence shown here is derived from an EMBL/GenBank/DDBJ whole genome shotgun (WGS) entry which is preliminary data.</text>
</comment>
<proteinExistence type="predicted"/>
<dbReference type="RefSeq" id="WP_379787299.1">
    <property type="nucleotide sequence ID" value="NZ_JBHSHL010000005.1"/>
</dbReference>